<evidence type="ECO:0000256" key="1">
    <source>
        <dbReference type="ARBA" id="ARBA00022485"/>
    </source>
</evidence>
<dbReference type="GO" id="GO:0051539">
    <property type="term" value="F:4 iron, 4 sulfur cluster binding"/>
    <property type="evidence" value="ECO:0007669"/>
    <property type="project" value="UniProtKB-KW"/>
</dbReference>
<dbReference type="InterPro" id="IPR009010">
    <property type="entry name" value="Asp_de-COase-like_dom_sf"/>
</dbReference>
<sequence length="628" mass="65257">MAEGTVCPLCAVGCRLDVGDDGDRAVGRTGPANPDGSLCAKGIRAPRVLDDPDRLTTPLVREDGDLVPASWERALDRAADGLQGVRAEYGADALAFLGAPHCTNEENYRLQKLARALGTNNVDNRARACHEEAAGALIERFGYPATTFAADDLDDTDLLLAVGANPAVQQPVFFDSFVRPAVNRGDATLVQVDPRENETTRLASHHVAPRPGSDARFLQAVCARLVERGDVDRDFLDERTTGYEAYADAVADIDPVSAAAETGVSADAVDAVADAVADADRVAVLAATGVENDGGATPNALLDLLALTGNVGRPGTGFGLLRGLNNEQGATDAGCRPDGLPGHAPLDDESARARLADAWGVAPPREPGLTEKEALPAFGEDVRGVLVVGENPGVSKRDEAEVAERLASLDTLVVLDVFESETTAHADVVLPAAVGLEKPGTVTSLDRRVQRLSPRADPPGDARSDHAILGGLGRRLAGDAFAGDVEDTARELAAVSDLHGGPDGERWPQGEDTLYTESFATADGRARFVEPSFEASRIPEGAFALVVASRAGGFGMEAGDDRLRLNTEDAAELGVADGDRVAVSTVDGDATVDAVAHVTDGIRAGTVALHADAADPLVRAGATAVRID</sequence>
<evidence type="ECO:0000313" key="6">
    <source>
        <dbReference type="EMBL" id="GAA0659096.1"/>
    </source>
</evidence>
<dbReference type="GO" id="GO:0016020">
    <property type="term" value="C:membrane"/>
    <property type="evidence" value="ECO:0007669"/>
    <property type="project" value="TreeGrafter"/>
</dbReference>
<dbReference type="GO" id="GO:0046872">
    <property type="term" value="F:metal ion binding"/>
    <property type="evidence" value="ECO:0007669"/>
    <property type="project" value="UniProtKB-KW"/>
</dbReference>
<reference evidence="6 7" key="1">
    <citation type="journal article" date="2019" name="Int. J. Syst. Evol. Microbiol.">
        <title>The Global Catalogue of Microorganisms (GCM) 10K type strain sequencing project: providing services to taxonomists for standard genome sequencing and annotation.</title>
        <authorList>
            <consortium name="The Broad Institute Genomics Platform"/>
            <consortium name="The Broad Institute Genome Sequencing Center for Infectious Disease"/>
            <person name="Wu L."/>
            <person name="Ma J."/>
        </authorList>
    </citation>
    <scope>NUCLEOTIDE SEQUENCE [LARGE SCALE GENOMIC DNA]</scope>
    <source>
        <strain evidence="6 7">JCM 16327</strain>
    </source>
</reference>
<keyword evidence="7" id="KW-1185">Reference proteome</keyword>
<keyword evidence="1" id="KW-0004">4Fe-4S</keyword>
<protein>
    <recommendedName>
        <fullName evidence="5">4Fe-4S Mo/W bis-MGD-type domain-containing protein</fullName>
    </recommendedName>
</protein>
<dbReference type="EMBL" id="BAAADU010000002">
    <property type="protein sequence ID" value="GAA0659096.1"/>
    <property type="molecule type" value="Genomic_DNA"/>
</dbReference>
<feature type="domain" description="4Fe-4S Mo/W bis-MGD-type" evidence="5">
    <location>
        <begin position="1"/>
        <end position="51"/>
    </location>
</feature>
<dbReference type="SUPFAM" id="SSF53706">
    <property type="entry name" value="Formate dehydrogenase/DMSO reductase, domains 1-3"/>
    <property type="match status" value="1"/>
</dbReference>
<dbReference type="Pfam" id="PF00384">
    <property type="entry name" value="Molybdopterin"/>
    <property type="match status" value="1"/>
</dbReference>
<keyword evidence="3" id="KW-0408">Iron</keyword>
<proteinExistence type="predicted"/>
<comment type="caution">
    <text evidence="6">The sequence shown here is derived from an EMBL/GenBank/DDBJ whole genome shotgun (WGS) entry which is preliminary data.</text>
</comment>
<dbReference type="Pfam" id="PF04879">
    <property type="entry name" value="Molybdop_Fe4S4"/>
    <property type="match status" value="1"/>
</dbReference>
<dbReference type="Pfam" id="PF01568">
    <property type="entry name" value="Molydop_binding"/>
    <property type="match status" value="1"/>
</dbReference>
<dbReference type="InterPro" id="IPR006656">
    <property type="entry name" value="Mopterin_OxRdtase"/>
</dbReference>
<organism evidence="6 7">
    <name type="scientific">Salarchaeum japonicum</name>
    <dbReference type="NCBI Taxonomy" id="555573"/>
    <lineage>
        <taxon>Archaea</taxon>
        <taxon>Methanobacteriati</taxon>
        <taxon>Methanobacteriota</taxon>
        <taxon>Stenosarchaea group</taxon>
        <taxon>Halobacteria</taxon>
        <taxon>Halobacteriales</taxon>
        <taxon>Halobacteriaceae</taxon>
    </lineage>
</organism>
<dbReference type="InterPro" id="IPR006963">
    <property type="entry name" value="Mopterin_OxRdtase_4Fe-4S_dom"/>
</dbReference>
<dbReference type="PANTHER" id="PTHR43105:SF10">
    <property type="entry name" value="NADH-QUINONE OXIDOREDUCTASE SUBUNIT G"/>
    <property type="match status" value="1"/>
</dbReference>
<dbReference type="CDD" id="cd02775">
    <property type="entry name" value="MopB_CT"/>
    <property type="match status" value="1"/>
</dbReference>
<evidence type="ECO:0000256" key="3">
    <source>
        <dbReference type="ARBA" id="ARBA00023004"/>
    </source>
</evidence>
<dbReference type="GO" id="GO:0003954">
    <property type="term" value="F:NADH dehydrogenase activity"/>
    <property type="evidence" value="ECO:0007669"/>
    <property type="project" value="TreeGrafter"/>
</dbReference>
<dbReference type="GeneID" id="68572868"/>
<dbReference type="InterPro" id="IPR006657">
    <property type="entry name" value="MoPterin_dinucl-bd_dom"/>
</dbReference>
<dbReference type="SMART" id="SM00926">
    <property type="entry name" value="Molybdop_Fe4S4"/>
    <property type="match status" value="1"/>
</dbReference>
<dbReference type="GO" id="GO:0043546">
    <property type="term" value="F:molybdopterin cofactor binding"/>
    <property type="evidence" value="ECO:0007669"/>
    <property type="project" value="InterPro"/>
</dbReference>
<keyword evidence="2" id="KW-0479">Metal-binding</keyword>
<dbReference type="Gene3D" id="3.40.50.740">
    <property type="match status" value="1"/>
</dbReference>
<dbReference type="Gene3D" id="2.20.25.90">
    <property type="entry name" value="ADC-like domains"/>
    <property type="match status" value="1"/>
</dbReference>
<dbReference type="Gene3D" id="2.40.40.20">
    <property type="match status" value="1"/>
</dbReference>
<dbReference type="SUPFAM" id="SSF50692">
    <property type="entry name" value="ADC-like"/>
    <property type="match status" value="1"/>
</dbReference>
<dbReference type="Gene3D" id="3.40.228.10">
    <property type="entry name" value="Dimethylsulfoxide Reductase, domain 2"/>
    <property type="match status" value="1"/>
</dbReference>
<accession>A0AAV3T346</accession>
<name>A0AAV3T346_9EURY</name>
<dbReference type="Proteomes" id="UP001500194">
    <property type="component" value="Unassembled WGS sequence"/>
</dbReference>
<dbReference type="PANTHER" id="PTHR43105">
    <property type="entry name" value="RESPIRATORY NITRATE REDUCTASE"/>
    <property type="match status" value="1"/>
</dbReference>
<evidence type="ECO:0000259" key="5">
    <source>
        <dbReference type="SMART" id="SM00926"/>
    </source>
</evidence>
<gene>
    <name evidence="6" type="ORF">GCM10009019_24460</name>
</gene>
<keyword evidence="4" id="KW-0411">Iron-sulfur</keyword>
<evidence type="ECO:0000256" key="2">
    <source>
        <dbReference type="ARBA" id="ARBA00022723"/>
    </source>
</evidence>
<dbReference type="RefSeq" id="WP_227262245.1">
    <property type="nucleotide sequence ID" value="NZ_BAAADU010000002.1"/>
</dbReference>
<dbReference type="AlphaFoldDB" id="A0AAV3T346"/>
<evidence type="ECO:0000256" key="4">
    <source>
        <dbReference type="ARBA" id="ARBA00023014"/>
    </source>
</evidence>
<dbReference type="InterPro" id="IPR050123">
    <property type="entry name" value="Prok_molybdopt-oxidoreductase"/>
</dbReference>
<evidence type="ECO:0000313" key="7">
    <source>
        <dbReference type="Proteomes" id="UP001500194"/>
    </source>
</evidence>
<dbReference type="GO" id="GO:0022904">
    <property type="term" value="P:respiratory electron transport chain"/>
    <property type="evidence" value="ECO:0007669"/>
    <property type="project" value="TreeGrafter"/>
</dbReference>